<organism evidence="2 3">
    <name type="scientific">Crotalaria pallida</name>
    <name type="common">Smooth rattlebox</name>
    <name type="synonym">Crotalaria striata</name>
    <dbReference type="NCBI Taxonomy" id="3830"/>
    <lineage>
        <taxon>Eukaryota</taxon>
        <taxon>Viridiplantae</taxon>
        <taxon>Streptophyta</taxon>
        <taxon>Embryophyta</taxon>
        <taxon>Tracheophyta</taxon>
        <taxon>Spermatophyta</taxon>
        <taxon>Magnoliopsida</taxon>
        <taxon>eudicotyledons</taxon>
        <taxon>Gunneridae</taxon>
        <taxon>Pentapetalae</taxon>
        <taxon>rosids</taxon>
        <taxon>fabids</taxon>
        <taxon>Fabales</taxon>
        <taxon>Fabaceae</taxon>
        <taxon>Papilionoideae</taxon>
        <taxon>50 kb inversion clade</taxon>
        <taxon>genistoids sensu lato</taxon>
        <taxon>core genistoids</taxon>
        <taxon>Crotalarieae</taxon>
        <taxon>Crotalaria</taxon>
    </lineage>
</organism>
<evidence type="ECO:0000313" key="2">
    <source>
        <dbReference type="EMBL" id="KAK7253182.1"/>
    </source>
</evidence>
<feature type="region of interest" description="Disordered" evidence="1">
    <location>
        <begin position="24"/>
        <end position="51"/>
    </location>
</feature>
<dbReference type="AlphaFoldDB" id="A0AAN9ECN3"/>
<gene>
    <name evidence="2" type="ORF">RIF29_37693</name>
</gene>
<accession>A0AAN9ECN3</accession>
<comment type="caution">
    <text evidence="2">The sequence shown here is derived from an EMBL/GenBank/DDBJ whole genome shotgun (WGS) entry which is preliminary data.</text>
</comment>
<keyword evidence="3" id="KW-1185">Reference proteome</keyword>
<reference evidence="2 3" key="1">
    <citation type="submission" date="2024-01" db="EMBL/GenBank/DDBJ databases">
        <title>The genomes of 5 underutilized Papilionoideae crops provide insights into root nodulation and disease resistanc.</title>
        <authorList>
            <person name="Yuan L."/>
        </authorList>
    </citation>
    <scope>NUCLEOTIDE SEQUENCE [LARGE SCALE GENOMIC DNA]</scope>
    <source>
        <strain evidence="2">ZHUSHIDOU_FW_LH</strain>
        <tissue evidence="2">Leaf</tissue>
    </source>
</reference>
<proteinExistence type="predicted"/>
<sequence>MVSLKWLPYYKWLSQFHQECKITKSGPRVQAPSPQKAQQGKRPNPIQQTGRPPVALIATSNVVLLFLECYSMVGLS</sequence>
<evidence type="ECO:0000313" key="3">
    <source>
        <dbReference type="Proteomes" id="UP001372338"/>
    </source>
</evidence>
<evidence type="ECO:0000256" key="1">
    <source>
        <dbReference type="SAM" id="MobiDB-lite"/>
    </source>
</evidence>
<protein>
    <submittedName>
        <fullName evidence="2">Uncharacterized protein</fullName>
    </submittedName>
</protein>
<dbReference type="Proteomes" id="UP001372338">
    <property type="component" value="Unassembled WGS sequence"/>
</dbReference>
<dbReference type="EMBL" id="JAYWIO010000007">
    <property type="protein sequence ID" value="KAK7253182.1"/>
    <property type="molecule type" value="Genomic_DNA"/>
</dbReference>
<name>A0AAN9ECN3_CROPI</name>